<dbReference type="PANTHER" id="PTHR37285">
    <property type="entry name" value="SPORE WALL MATURATION PROTEIN DIT1"/>
    <property type="match status" value="1"/>
</dbReference>
<evidence type="ECO:0000313" key="2">
    <source>
        <dbReference type="Proteomes" id="UP000005220"/>
    </source>
</evidence>
<organism evidence="1 2">
    <name type="scientific">Kazachstania africana (strain ATCC 22294 / BCRC 22015 / CBS 2517 / CECT 1963 / NBRC 1671 / NRRL Y-8276)</name>
    <name type="common">Yeast</name>
    <name type="synonym">Kluyveromyces africanus</name>
    <dbReference type="NCBI Taxonomy" id="1071382"/>
    <lineage>
        <taxon>Eukaryota</taxon>
        <taxon>Fungi</taxon>
        <taxon>Dikarya</taxon>
        <taxon>Ascomycota</taxon>
        <taxon>Saccharomycotina</taxon>
        <taxon>Saccharomycetes</taxon>
        <taxon>Saccharomycetales</taxon>
        <taxon>Saccharomycetaceae</taxon>
        <taxon>Kazachstania</taxon>
    </lineage>
</organism>
<proteinExistence type="predicted"/>
<protein>
    <recommendedName>
        <fullName evidence="3">Spore wall maturation protein DIT1</fullName>
    </recommendedName>
</protein>
<dbReference type="RefSeq" id="XP_003957637.1">
    <property type="nucleotide sequence ID" value="XM_003957588.1"/>
</dbReference>
<dbReference type="Proteomes" id="UP000005220">
    <property type="component" value="Chromosome 5"/>
</dbReference>
<dbReference type="eggNOG" id="ENOG502QRI9">
    <property type="taxonomic scope" value="Eukaryota"/>
</dbReference>
<dbReference type="OrthoDB" id="429813at2759"/>
<dbReference type="KEGG" id="kaf:KAFR_0E03510"/>
<sequence>MTLTEKTPQVVETDKVSNFPQNVPIPHQKDKDMSTYSKFLAIYTRHPETQEIYCIEEKQGCKFEENWEDFKKFLTTEKFSYSSQTTKIKEYVVDANSSKIFSETIELPFKISEYKRDGENQIRGCVTTIEDENDFNDWFVFHILDQSRMHNHEKSIDVEVAKVKYHEIFTDYFASNLKNTIVGDEWEKGGRDYFIDRVKYFTDRYLRIECILPAFPCKSSNQNKVNGTMPDKGEELALRRLIKATTEVSKVYPPGMKVWIVSDGHVFSDCIGVDDDIVSTYTGQLHTLYETIKSDDSDPIGFCGLNDLFFTGLAADLFDPNWVSDLKLPHYTGTKICSVSELSRQILMKGCDTDDGRLKTEINIPGHPRLYLYRGFSKFMAEDLSLLPYFSGCSRKGFKKTVSKIAFNMIRRNDAYSNLVELVFPNYVRISIHAHTNKGPKYGIKVISTNQCRTVKSLEDINAEPTFEDLLHIPTPWHNCVVKVENSSDGNIEFFLTKSKIVKDGLESGKFQGAWKETCIENGEGGYYSIVK</sequence>
<dbReference type="GO" id="GO:0042764">
    <property type="term" value="C:ascospore-type prospore"/>
    <property type="evidence" value="ECO:0007669"/>
    <property type="project" value="EnsemblFungi"/>
</dbReference>
<keyword evidence="2" id="KW-1185">Reference proteome</keyword>
<gene>
    <name evidence="1" type="primary">KAFR0E03510</name>
    <name evidence="1" type="ORF">KAFR_0E03510</name>
</gene>
<name>H2AVV2_KAZAF</name>
<dbReference type="GO" id="GO:0005829">
    <property type="term" value="C:cytosol"/>
    <property type="evidence" value="ECO:0007669"/>
    <property type="project" value="EnsemblFungi"/>
</dbReference>
<dbReference type="FunCoup" id="H2AVV2">
    <property type="interactions" value="293"/>
</dbReference>
<dbReference type="Pfam" id="PF05141">
    <property type="entry name" value="DIT1_PvcA"/>
    <property type="match status" value="1"/>
</dbReference>
<reference evidence="1 2" key="1">
    <citation type="journal article" date="2011" name="Proc. Natl. Acad. Sci. U.S.A.">
        <title>Evolutionary erosion of yeast sex chromosomes by mating-type switching accidents.</title>
        <authorList>
            <person name="Gordon J.L."/>
            <person name="Armisen D."/>
            <person name="Proux-Wera E."/>
            <person name="Oheigeartaigh S.S."/>
            <person name="Byrne K.P."/>
            <person name="Wolfe K.H."/>
        </authorList>
    </citation>
    <scope>NUCLEOTIDE SEQUENCE [LARGE SCALE GENOMIC DNA]</scope>
    <source>
        <strain evidence="2">ATCC 22294 / BCRC 22015 / CBS 2517 / CECT 1963 / NBRC 1671 / NRRL Y-8276</strain>
    </source>
</reference>
<evidence type="ECO:0000313" key="1">
    <source>
        <dbReference type="EMBL" id="CCF58502.1"/>
    </source>
</evidence>
<dbReference type="AlphaFoldDB" id="H2AVV2"/>
<dbReference type="EMBL" id="HE650825">
    <property type="protein sequence ID" value="CCF58502.1"/>
    <property type="molecule type" value="Genomic_DNA"/>
</dbReference>
<evidence type="ECO:0008006" key="3">
    <source>
        <dbReference type="Google" id="ProtNLM"/>
    </source>
</evidence>
<dbReference type="STRING" id="1071382.H2AVV2"/>
<dbReference type="GeneID" id="13883318"/>
<dbReference type="GO" id="GO:0030476">
    <property type="term" value="P:ascospore wall assembly"/>
    <property type="evidence" value="ECO:0007669"/>
    <property type="project" value="EnsemblFungi"/>
</dbReference>
<dbReference type="InParanoid" id="H2AVV2"/>
<dbReference type="GO" id="GO:0003824">
    <property type="term" value="F:catalytic activity"/>
    <property type="evidence" value="ECO:0007669"/>
    <property type="project" value="EnsemblFungi"/>
</dbReference>
<accession>H2AVV2</accession>
<dbReference type="HOGENOM" id="CLU_025510_0_1_1"/>
<dbReference type="InterPro" id="IPR007817">
    <property type="entry name" value="Isocyanide_synthase_DIT1"/>
</dbReference>
<dbReference type="PANTHER" id="PTHR37285:SF5">
    <property type="entry name" value="SPORE WALL MATURATION PROTEIN DIT1"/>
    <property type="match status" value="1"/>
</dbReference>